<dbReference type="PROSITE" id="PS50887">
    <property type="entry name" value="GGDEF"/>
    <property type="match status" value="1"/>
</dbReference>
<dbReference type="InterPro" id="IPR001633">
    <property type="entry name" value="EAL_dom"/>
</dbReference>
<dbReference type="PROSITE" id="PS50883">
    <property type="entry name" value="EAL"/>
    <property type="match status" value="1"/>
</dbReference>
<feature type="transmembrane region" description="Helical" evidence="1">
    <location>
        <begin position="160"/>
        <end position="184"/>
    </location>
</feature>
<name>A0A2W4EBS6_9HYPH</name>
<accession>A0A2W4EBS6</accession>
<dbReference type="InterPro" id="IPR000160">
    <property type="entry name" value="GGDEF_dom"/>
</dbReference>
<evidence type="ECO:0000256" key="1">
    <source>
        <dbReference type="SAM" id="Phobius"/>
    </source>
</evidence>
<evidence type="ECO:0000259" key="2">
    <source>
        <dbReference type="PROSITE" id="PS50883"/>
    </source>
</evidence>
<proteinExistence type="predicted"/>
<dbReference type="Proteomes" id="UP000248925">
    <property type="component" value="Unassembled WGS sequence"/>
</dbReference>
<dbReference type="OrthoDB" id="9814202at2"/>
<dbReference type="InterPro" id="IPR052155">
    <property type="entry name" value="Biofilm_reg_signaling"/>
</dbReference>
<sequence>MKNLLSGMRLQRDNPKFLVAQYDALSSQIPILYILLIINALAVAITHIHAAPLWLALYIPVSLSVVCIFRIAWWQLNGKGKLNADQAYRVMYRTVYAAGILTFCFAGWATALYQYGNAYQQGQIAYFLVVTGISCIFCLMHLPAAAIVTTATTFSTMVIVFMFSGNPVFQATATSVIFLAYPFLKVIQSYFENFAGLVRLTEELGEQRAEAEQFNLVNSRNALQDQLTGLANRRSFFRELQRQVRERPNEPPVVGLVDLDGFKPVNDVFGHSAGDMVLKESAIRFVALMGGEGMVSRLGGDEFGIIFPHGMSPSRISDLGQEFCTTLREPYEIPGGSIRISGSCGIVCPEGTGHSAEELYEKADFALYQVKSKRNGSVEFFSQDHEAILKQRHLIELELQGDDFANELSLEYQPVIDLATGRVVGFEALARWNSARFGRISPDAFVPAAERTAMIGKMTRILFAQALEGLAAIPKPLRLSFNLSARDICDHETSMALLSMINTSGIDPRRIEFEITETALLSDFDTAYEVIGLLRNAGITIALDDFGTGFSSLSHIHRLEFDKIKIDKSFVLQFEKDIRCMNITRSVASLCHNLGIDSVAEGVETAEIAHALYASGVRLAQGYHFSRPLPLRQAINFALKSMGAENERDVLRA</sequence>
<feature type="domain" description="GGDEF" evidence="3">
    <location>
        <begin position="250"/>
        <end position="383"/>
    </location>
</feature>
<feature type="transmembrane region" description="Helical" evidence="1">
    <location>
        <begin position="55"/>
        <end position="73"/>
    </location>
</feature>
<feature type="domain" description="EAL" evidence="2">
    <location>
        <begin position="392"/>
        <end position="642"/>
    </location>
</feature>
<evidence type="ECO:0000313" key="5">
    <source>
        <dbReference type="Proteomes" id="UP000248925"/>
    </source>
</evidence>
<dbReference type="InterPro" id="IPR035919">
    <property type="entry name" value="EAL_sf"/>
</dbReference>
<dbReference type="InterPro" id="IPR029787">
    <property type="entry name" value="Nucleotide_cyclase"/>
</dbReference>
<reference evidence="4 5" key="1">
    <citation type="journal article" date="2018" name="Sci. Rep.">
        <title>Rhizobium tumorigenes sp. nov., a novel plant tumorigenic bacterium isolated from cane gall tumors on thornless blackberry.</title>
        <authorList>
            <person name="Kuzmanovi N."/>
            <person name="Smalla K."/>
            <person name="Gronow S."/>
            <person name="PuBawska J."/>
        </authorList>
    </citation>
    <scope>NUCLEOTIDE SEQUENCE [LARGE SCALE GENOMIC DNA]</scope>
    <source>
        <strain evidence="4 5">CCBAU 85046</strain>
    </source>
</reference>
<dbReference type="PANTHER" id="PTHR44757">
    <property type="entry name" value="DIGUANYLATE CYCLASE DGCP"/>
    <property type="match status" value="1"/>
</dbReference>
<dbReference type="InterPro" id="IPR043128">
    <property type="entry name" value="Rev_trsase/Diguanyl_cyclase"/>
</dbReference>
<dbReference type="PANTHER" id="PTHR44757:SF2">
    <property type="entry name" value="BIOFILM ARCHITECTURE MAINTENANCE PROTEIN MBAA"/>
    <property type="match status" value="1"/>
</dbReference>
<keyword evidence="1" id="KW-0812">Transmembrane</keyword>
<dbReference type="Gene3D" id="3.20.20.450">
    <property type="entry name" value="EAL domain"/>
    <property type="match status" value="1"/>
</dbReference>
<dbReference type="Pfam" id="PF00990">
    <property type="entry name" value="GGDEF"/>
    <property type="match status" value="1"/>
</dbReference>
<feature type="transmembrane region" description="Helical" evidence="1">
    <location>
        <begin position="94"/>
        <end position="113"/>
    </location>
</feature>
<comment type="caution">
    <text evidence="4">The sequence shown here is derived from an EMBL/GenBank/DDBJ whole genome shotgun (WGS) entry which is preliminary data.</text>
</comment>
<dbReference type="CDD" id="cd01948">
    <property type="entry name" value="EAL"/>
    <property type="match status" value="1"/>
</dbReference>
<dbReference type="SUPFAM" id="SSF141868">
    <property type="entry name" value="EAL domain-like"/>
    <property type="match status" value="1"/>
</dbReference>
<dbReference type="CDD" id="cd01949">
    <property type="entry name" value="GGDEF"/>
    <property type="match status" value="1"/>
</dbReference>
<dbReference type="Pfam" id="PF00563">
    <property type="entry name" value="EAL"/>
    <property type="match status" value="1"/>
</dbReference>
<feature type="transmembrane region" description="Helical" evidence="1">
    <location>
        <begin position="31"/>
        <end position="49"/>
    </location>
</feature>
<keyword evidence="1" id="KW-1133">Transmembrane helix</keyword>
<organism evidence="4 5">
    <name type="scientific">Rhizobium tubonense</name>
    <dbReference type="NCBI Taxonomy" id="484088"/>
    <lineage>
        <taxon>Bacteria</taxon>
        <taxon>Pseudomonadati</taxon>
        <taxon>Pseudomonadota</taxon>
        <taxon>Alphaproteobacteria</taxon>
        <taxon>Hyphomicrobiales</taxon>
        <taxon>Rhizobiaceae</taxon>
        <taxon>Rhizobium/Agrobacterium group</taxon>
        <taxon>Rhizobium</taxon>
    </lineage>
</organism>
<dbReference type="Gene3D" id="3.30.70.270">
    <property type="match status" value="1"/>
</dbReference>
<dbReference type="NCBIfam" id="TIGR00254">
    <property type="entry name" value="GGDEF"/>
    <property type="match status" value="1"/>
</dbReference>
<evidence type="ECO:0000259" key="3">
    <source>
        <dbReference type="PROSITE" id="PS50887"/>
    </source>
</evidence>
<dbReference type="RefSeq" id="WP_111161652.1">
    <property type="nucleotide sequence ID" value="NZ_PCDP01000038.1"/>
</dbReference>
<dbReference type="SUPFAM" id="SSF55073">
    <property type="entry name" value="Nucleotide cyclase"/>
    <property type="match status" value="1"/>
</dbReference>
<protein>
    <submittedName>
        <fullName evidence="4">GGDEF-domain containing protein</fullName>
    </submittedName>
</protein>
<feature type="transmembrane region" description="Helical" evidence="1">
    <location>
        <begin position="125"/>
        <end position="148"/>
    </location>
</feature>
<dbReference type="SMART" id="SM00052">
    <property type="entry name" value="EAL"/>
    <property type="match status" value="1"/>
</dbReference>
<gene>
    <name evidence="4" type="ORF">CPY51_18180</name>
</gene>
<keyword evidence="1" id="KW-0472">Membrane</keyword>
<dbReference type="AlphaFoldDB" id="A0A2W4EBS6"/>
<dbReference type="SMART" id="SM00267">
    <property type="entry name" value="GGDEF"/>
    <property type="match status" value="1"/>
</dbReference>
<keyword evidence="5" id="KW-1185">Reference proteome</keyword>
<dbReference type="EMBL" id="PCDP01000038">
    <property type="protein sequence ID" value="PZM12036.1"/>
    <property type="molecule type" value="Genomic_DNA"/>
</dbReference>
<evidence type="ECO:0000313" key="4">
    <source>
        <dbReference type="EMBL" id="PZM12036.1"/>
    </source>
</evidence>